<accession>Q9UI23</accession>
<keyword evidence="2" id="KW-0812">Transmembrane</keyword>
<dbReference type="EMBL" id="AF111848">
    <property type="protein sequence ID" value="AAF16687.1"/>
    <property type="molecule type" value="mRNA"/>
</dbReference>
<keyword evidence="2" id="KW-1133">Transmembrane helix</keyword>
<dbReference type="HOGENOM" id="CLU_1427550_0_0_1"/>
<evidence type="ECO:0000256" key="1">
    <source>
        <dbReference type="SAM" id="MobiDB-lite"/>
    </source>
</evidence>
<organism evidence="3">
    <name type="scientific">Homo sapiens</name>
    <name type="common">Human</name>
    <dbReference type="NCBI Taxonomy" id="9606"/>
    <lineage>
        <taxon>Eukaryota</taxon>
        <taxon>Metazoa</taxon>
        <taxon>Chordata</taxon>
        <taxon>Craniata</taxon>
        <taxon>Vertebrata</taxon>
        <taxon>Euteleostomi</taxon>
        <taxon>Mammalia</taxon>
        <taxon>Eutheria</taxon>
        <taxon>Euarchontoglires</taxon>
        <taxon>Primates</taxon>
        <taxon>Haplorrhini</taxon>
        <taxon>Catarrhini</taxon>
        <taxon>Hominidae</taxon>
        <taxon>Homo</taxon>
    </lineage>
</organism>
<reference evidence="4" key="2">
    <citation type="journal article" date="2001" name="Science">
        <title>The sequence of the human genome.</title>
        <authorList>
            <person name="Venter J.C."/>
            <person name="Adams M.D."/>
            <person name="Myers E.W."/>
            <person name="Li P.W."/>
            <person name="Mural R.J."/>
            <person name="Sutton G.G."/>
            <person name="Smith H.O."/>
            <person name="Yandell M."/>
            <person name="Evans C.A."/>
            <person name="Holt R.A."/>
            <person name="Gocayne J.D."/>
            <person name="Amanatides P."/>
            <person name="Ballew R.M."/>
            <person name="Huson D.H."/>
            <person name="Wortman J.R."/>
            <person name="Zhang Q."/>
            <person name="Kodira C.D."/>
            <person name="Zheng X.H."/>
            <person name="Chen L."/>
            <person name="Skupski M."/>
            <person name="Subramanian G."/>
            <person name="Thomas P.D."/>
            <person name="Zhang J."/>
            <person name="Gabor Miklos G.L."/>
            <person name="Nelson C."/>
            <person name="Broder S."/>
            <person name="Clark A.G."/>
            <person name="Nadeau J."/>
            <person name="McKusick V.A."/>
            <person name="Zinder N."/>
            <person name="Levine A.J."/>
            <person name="Roberts R.J."/>
            <person name="Simon M."/>
            <person name="Slayman C."/>
            <person name="Hunkapiller M."/>
            <person name="Bolanos R."/>
            <person name="Delcher A."/>
            <person name="Dew I."/>
            <person name="Fasulo D."/>
            <person name="Flanigan M."/>
            <person name="Florea L."/>
            <person name="Halpern A."/>
            <person name="Hannenhalli S."/>
            <person name="Kravitz S."/>
            <person name="Levy S."/>
            <person name="Mobarry C."/>
            <person name="Reinert K."/>
            <person name="Remington K."/>
            <person name="Abu-Threideh J."/>
            <person name="Beasley E."/>
            <person name="Biddick K."/>
            <person name="Bonazzi V."/>
            <person name="Brandon R."/>
            <person name="Cargill M."/>
            <person name="Chandramouliswaran I."/>
            <person name="Charlab R."/>
            <person name="Chaturvedi K."/>
            <person name="Deng Z."/>
            <person name="Di Francesco V."/>
            <person name="Dunn P."/>
            <person name="Eilbeck K."/>
            <person name="Evangelista C."/>
            <person name="Gabrielian A.E."/>
            <person name="Gan W."/>
            <person name="Ge W."/>
            <person name="Gong F."/>
            <person name="Gu Z."/>
            <person name="Guan P."/>
            <person name="Heiman T.J."/>
            <person name="Higgins M.E."/>
            <person name="Ji R.R."/>
            <person name="Ke Z."/>
            <person name="Ketchum K.A."/>
            <person name="Lai Z."/>
            <person name="Lei Y."/>
            <person name="Li Z."/>
            <person name="Li J."/>
            <person name="Liang Y."/>
            <person name="Lin X."/>
            <person name="Lu F."/>
            <person name="Merkulov G.V."/>
            <person name="Milshina N."/>
            <person name="Moore H.M."/>
            <person name="Naik A.K."/>
            <person name="Narayan V.A."/>
            <person name="Neelam B."/>
            <person name="Nusskern D."/>
            <person name="Rusch D.B."/>
            <person name="Salzberg S."/>
            <person name="Shao W."/>
            <person name="Shue B."/>
            <person name="Sun J."/>
            <person name="Wang Z."/>
            <person name="Wang A."/>
            <person name="Wang X."/>
            <person name="Wang J."/>
            <person name="Wei M."/>
            <person name="Wides R."/>
            <person name="Xiao C."/>
            <person name="Yan C."/>
            <person name="Yao A."/>
            <person name="Ye J."/>
            <person name="Zhan M."/>
            <person name="Zhang W."/>
            <person name="Zhang H."/>
            <person name="Zhao Q."/>
            <person name="Zheng L."/>
            <person name="Zhong F."/>
            <person name="Zhong W."/>
            <person name="Zhu S."/>
            <person name="Zhao S."/>
            <person name="Gilbert D."/>
            <person name="Baumhueter S."/>
            <person name="Spier G."/>
            <person name="Carter C."/>
            <person name="Cravchik A."/>
            <person name="Woodage T."/>
            <person name="Ali F."/>
            <person name="An H."/>
            <person name="Awe A."/>
            <person name="Baldwin D."/>
            <person name="Baden H."/>
            <person name="Barnstead M."/>
            <person name="Barrow I."/>
            <person name="Beeson K."/>
            <person name="Busam D."/>
            <person name="Carver A."/>
            <person name="Center A."/>
            <person name="Cheng M.L."/>
            <person name="Curry L."/>
            <person name="Danaher S."/>
            <person name="Davenport L."/>
            <person name="Desilets R."/>
            <person name="Dietz S."/>
            <person name="Dodson K."/>
            <person name="Doup L."/>
            <person name="Ferriera S."/>
            <person name="Garg N."/>
            <person name="Gluecksmann A."/>
            <person name="Hart B."/>
            <person name="Haynes J."/>
            <person name="Haynes C."/>
            <person name="Heiner C."/>
            <person name="Hladun S."/>
            <person name="Hostin D."/>
            <person name="Houck J."/>
            <person name="Howland T."/>
            <person name="Ibegwam C."/>
            <person name="Johnson J."/>
            <person name="Kalush F."/>
            <person name="Kline L."/>
            <person name="Koduru S."/>
            <person name="Love A."/>
            <person name="Mann F."/>
            <person name="May D."/>
            <person name="McCawley S."/>
            <person name="McIntosh T."/>
            <person name="McMullen I."/>
            <person name="Moy M."/>
            <person name="Moy L."/>
            <person name="Murphy B."/>
            <person name="Nelson K."/>
            <person name="Pfannkoch C."/>
            <person name="Pratts E."/>
            <person name="Puri V."/>
            <person name="Qureshi H."/>
            <person name="Reardon M."/>
            <person name="Rodriguez R."/>
            <person name="Rogers Y.H."/>
            <person name="Romblad D."/>
            <person name="Ruhfel B."/>
            <person name="Scott R."/>
            <person name="Sitter C."/>
            <person name="Smallwood M."/>
            <person name="Stewart E."/>
            <person name="Strong R."/>
            <person name="Suh E."/>
            <person name="Thomas R."/>
            <person name="Tint N.N."/>
            <person name="Tse S."/>
            <person name="Vech C."/>
            <person name="Wang G."/>
            <person name="Wetter J."/>
            <person name="Williams S."/>
            <person name="Williams M."/>
            <person name="Windsor S."/>
            <person name="Winn-Deen E."/>
            <person name="Wolfe K."/>
            <person name="Zaveri J."/>
            <person name="Zaveri K."/>
            <person name="Abril J.F."/>
            <person name="Guigo R."/>
            <person name="Campbell M.J."/>
            <person name="Sjolander K.V."/>
            <person name="Karlak B."/>
            <person name="Kejariwal A."/>
            <person name="Mi H."/>
            <person name="Lazareva B."/>
            <person name="Hatton T."/>
            <person name="Narechania A."/>
            <person name="Diemer K."/>
            <person name="Muruganujan A."/>
            <person name="Guo N."/>
            <person name="Sato S."/>
            <person name="Bafna V."/>
            <person name="Istrail S."/>
            <person name="Lippert R."/>
            <person name="Schwartz R."/>
            <person name="Walenz B."/>
            <person name="Yooseph S."/>
            <person name="Allen D."/>
            <person name="Basu A."/>
            <person name="Baxendale J."/>
            <person name="Blick L."/>
            <person name="Caminha M."/>
            <person name="Carnes-Stine J."/>
            <person name="Caulk P."/>
            <person name="Chiang Y.H."/>
            <person name="Coyne M."/>
            <person name="Dahlke C."/>
            <person name="Mays A."/>
            <person name="Dombroski M."/>
            <person name="Donnelly M."/>
            <person name="Ely D."/>
            <person name="Esparham S."/>
            <person name="Fosler C."/>
            <person name="Gire H."/>
            <person name="Glanowski S."/>
            <person name="Glasser K."/>
            <person name="Glodek A."/>
            <person name="Gorokhov M."/>
            <person name="Graham K."/>
            <person name="Gropman B."/>
            <person name="Harris M."/>
            <person name="Heil J."/>
            <person name="Henderson S."/>
            <person name="Hoover J."/>
            <person name="Jennings D."/>
            <person name="Jordan C."/>
            <person name="Jordan J."/>
            <person name="Kasha J."/>
            <person name="Kagan L."/>
            <person name="Kraft C."/>
            <person name="Levitsky A."/>
            <person name="Lewis M."/>
            <person name="Liu X."/>
            <person name="Lopez J."/>
            <person name="Ma D."/>
            <person name="Majoros W."/>
            <person name="McDaniel J."/>
            <person name="Murphy S."/>
            <person name="Newman M."/>
            <person name="Nguyen T."/>
            <person name="Nguyen N."/>
            <person name="Nodell M."/>
            <person name="Pan S."/>
            <person name="Peck J."/>
            <person name="Peterson M."/>
            <person name="Rowe W."/>
            <person name="Sanders R."/>
            <person name="Scott J."/>
            <person name="Simpson M."/>
            <person name="Smith T."/>
            <person name="Sprague A."/>
            <person name="Stockwell T."/>
            <person name="Turner R."/>
            <person name="Venter E."/>
            <person name="Wang M."/>
            <person name="Wen M."/>
            <person name="Wu D."/>
            <person name="Wu M."/>
            <person name="Xia A."/>
            <person name="Zandieh A."/>
            <person name="Zhu X."/>
        </authorList>
    </citation>
    <scope>NUCLEOTIDE SEQUENCE</scope>
</reference>
<dbReference type="UCSC" id="uc057gij.1">
    <property type="organism name" value="human"/>
</dbReference>
<evidence type="ECO:0000256" key="2">
    <source>
        <dbReference type="SAM" id="Phobius"/>
    </source>
</evidence>
<keyword evidence="2" id="KW-0472">Membrane</keyword>
<feature type="region of interest" description="Disordered" evidence="1">
    <location>
        <begin position="162"/>
        <end position="190"/>
    </location>
</feature>
<name>Q9UI23_HUMAN</name>
<gene>
    <name evidence="4" type="ORF">hCG_1780467</name>
</gene>
<dbReference type="AlphaFoldDB" id="Q9UI23"/>
<proteinExistence type="evidence at transcript level"/>
<reference evidence="3" key="1">
    <citation type="submission" date="1998-12" db="EMBL/GenBank/DDBJ databases">
        <title>Functional prediction of the coding sequences of 9 new genes deduced by analysis of cDNA clones from human fetal liver.</title>
        <authorList>
            <person name="Zhang C."/>
            <person name="Yu Y."/>
            <person name="Zhang S."/>
            <person name="Ouyang S."/>
            <person name="Luo L."/>
            <person name="Wei H."/>
            <person name="Zhou G."/>
            <person name="Zhang Y."/>
            <person name="Liu M."/>
            <person name="He F."/>
        </authorList>
    </citation>
    <scope>NUCLEOTIDE SEQUENCE</scope>
    <source>
        <tissue evidence="3">Liver</tissue>
    </source>
</reference>
<protein>
    <submittedName>
        <fullName evidence="4">HCG1780467</fullName>
    </submittedName>
    <submittedName>
        <fullName evidence="3">PRO0529</fullName>
    </submittedName>
</protein>
<feature type="transmembrane region" description="Helical" evidence="2">
    <location>
        <begin position="34"/>
        <end position="65"/>
    </location>
</feature>
<reference evidence="4" key="3">
    <citation type="submission" date="2005-09" db="EMBL/GenBank/DDBJ databases">
        <authorList>
            <person name="Mural R.J."/>
            <person name="Istrail S."/>
            <person name="Sutton G."/>
            <person name="Florea L."/>
            <person name="Halpern A.L."/>
            <person name="Mobarry C.M."/>
            <person name="Lippert R."/>
            <person name="Walenz B."/>
            <person name="Shatkay H."/>
            <person name="Dew I."/>
            <person name="Miller J.R."/>
            <person name="Flanigan M.J."/>
            <person name="Edwards N.J."/>
            <person name="Bolanos R."/>
            <person name="Fasulo D."/>
            <person name="Halldorsson B.V."/>
            <person name="Hannenhalli S."/>
            <person name="Turner R."/>
            <person name="Yooseph S."/>
            <person name="Lu F."/>
            <person name="Nusskern D.R."/>
            <person name="Shue B.C."/>
            <person name="Zheng X.H."/>
            <person name="Zhong F."/>
            <person name="Delcher A.L."/>
            <person name="Huson D.H."/>
            <person name="Kravitz S.A."/>
            <person name="Mouchard L."/>
            <person name="Reinert K."/>
            <person name="Remington K.A."/>
            <person name="Clark A.G."/>
            <person name="Waterman M.S."/>
            <person name="Eichler E.E."/>
            <person name="Adams M.D."/>
            <person name="Hunkapiller M.W."/>
            <person name="Myers E.W."/>
            <person name="Venter J.C."/>
        </authorList>
    </citation>
    <scope>NUCLEOTIDE SEQUENCE</scope>
</reference>
<evidence type="ECO:0000313" key="3">
    <source>
        <dbReference type="EMBL" id="AAF16687.1"/>
    </source>
</evidence>
<sequence>MCLCVCLYVCICVYVCVCHFVCFWVCLPLRVSVYLYLRVCVCVCVFVCLCMCVRGCVSVCVCVCIEREGERKGATDGSAWKVYPHSQPWEESVNPPTGQDQLWWCLADSGNVTFHLRMGLHFLGKECRSWSLKECFFFPFVIERAQPCVHWLTVTNLRVGDSHREETEGTADSEQESGGTSLPLGPNPQL</sequence>
<dbReference type="EMBL" id="CH471059">
    <property type="protein sequence ID" value="EAX06861.1"/>
    <property type="molecule type" value="Genomic_DNA"/>
</dbReference>
<evidence type="ECO:0000313" key="4">
    <source>
        <dbReference type="EMBL" id="EAX06861.1"/>
    </source>
</evidence>